<organism evidence="2 3">
    <name type="scientific">Pristionchus entomophagus</name>
    <dbReference type="NCBI Taxonomy" id="358040"/>
    <lineage>
        <taxon>Eukaryota</taxon>
        <taxon>Metazoa</taxon>
        <taxon>Ecdysozoa</taxon>
        <taxon>Nematoda</taxon>
        <taxon>Chromadorea</taxon>
        <taxon>Rhabditida</taxon>
        <taxon>Rhabditina</taxon>
        <taxon>Diplogasteromorpha</taxon>
        <taxon>Diplogasteroidea</taxon>
        <taxon>Neodiplogasteridae</taxon>
        <taxon>Pristionchus</taxon>
    </lineage>
</organism>
<evidence type="ECO:0000256" key="1">
    <source>
        <dbReference type="SAM" id="MobiDB-lite"/>
    </source>
</evidence>
<reference evidence="2" key="1">
    <citation type="submission" date="2023-10" db="EMBL/GenBank/DDBJ databases">
        <title>Genome assembly of Pristionchus species.</title>
        <authorList>
            <person name="Yoshida K."/>
            <person name="Sommer R.J."/>
        </authorList>
    </citation>
    <scope>NUCLEOTIDE SEQUENCE</scope>
    <source>
        <strain evidence="2">RS0144</strain>
    </source>
</reference>
<feature type="non-terminal residue" evidence="2">
    <location>
        <position position="1"/>
    </location>
</feature>
<dbReference type="AlphaFoldDB" id="A0AAV5SA45"/>
<gene>
    <name evidence="2" type="ORF">PENTCL1PPCAC_1113</name>
</gene>
<name>A0AAV5SA45_9BILA</name>
<accession>A0AAV5SA45</accession>
<protein>
    <submittedName>
        <fullName evidence="2">Uncharacterized protein</fullName>
    </submittedName>
</protein>
<comment type="caution">
    <text evidence="2">The sequence shown here is derived from an EMBL/GenBank/DDBJ whole genome shotgun (WGS) entry which is preliminary data.</text>
</comment>
<feature type="region of interest" description="Disordered" evidence="1">
    <location>
        <begin position="72"/>
        <end position="92"/>
    </location>
</feature>
<keyword evidence="3" id="KW-1185">Reference proteome</keyword>
<sequence>KFGPGHLAGILYREYVDRIERREEAAKKDIVDQEFEPTEHDSVMIAALLFASVACAQFKTDHLEEKRVSEVKIRQAEPASEENKPWTDNLKPSNIPQPELIAWVEQQTAAILQHAVERLVPFLQPSSEDLQSMQPDMQPPKSVPAVAPVLQMQQMQHTKTNAAATFAAREREIKIRDVDLQLKEEIFERQIAAYKLKME</sequence>
<evidence type="ECO:0000313" key="2">
    <source>
        <dbReference type="EMBL" id="GMS78938.1"/>
    </source>
</evidence>
<feature type="compositionally biased region" description="Basic and acidic residues" evidence="1">
    <location>
        <begin position="72"/>
        <end position="85"/>
    </location>
</feature>
<dbReference type="EMBL" id="BTSX01000001">
    <property type="protein sequence ID" value="GMS78938.1"/>
    <property type="molecule type" value="Genomic_DNA"/>
</dbReference>
<proteinExistence type="predicted"/>
<evidence type="ECO:0000313" key="3">
    <source>
        <dbReference type="Proteomes" id="UP001432027"/>
    </source>
</evidence>
<dbReference type="Proteomes" id="UP001432027">
    <property type="component" value="Unassembled WGS sequence"/>
</dbReference>